<dbReference type="InterPro" id="IPR036412">
    <property type="entry name" value="HAD-like_sf"/>
</dbReference>
<sequence length="223" mass="23970">MSRLALLFDLDGTLLHSDPLHHRAFASIFAERGRELGLEEYNRRVIGRPNAQIMAEYFPEEDLARQTEIADLKEARFRDLLGAEAEPTAGIHALLDWAEATGAGTAVVTNAPRRNAEAMLAASGLAARLTTLVIGEECPRPKPDPLPYRMAMEILGVTPSHSVAFEDSPSGLRAARGSGAHAFGLSSSLTPEALRAAGAQEVIADFNAPALWSYLEARVARSA</sequence>
<dbReference type="SFLD" id="SFLDG01129">
    <property type="entry name" value="C1.5:_HAD__Beta-PGM__Phosphata"/>
    <property type="match status" value="1"/>
</dbReference>
<protein>
    <submittedName>
        <fullName evidence="6">CbbY/CbbZ/GpH/YieH</fullName>
    </submittedName>
</protein>
<dbReference type="GO" id="GO:0003824">
    <property type="term" value="F:catalytic activity"/>
    <property type="evidence" value="ECO:0007669"/>
    <property type="project" value="UniProtKB-ARBA"/>
</dbReference>
<evidence type="ECO:0000313" key="7">
    <source>
        <dbReference type="Proteomes" id="UP000249185"/>
    </source>
</evidence>
<accession>A0A2W5QIG1</accession>
<name>A0A2W5QIG1_RHOSU</name>
<dbReference type="EMBL" id="QFPW01000002">
    <property type="protein sequence ID" value="PZQ51310.1"/>
    <property type="molecule type" value="Genomic_DNA"/>
</dbReference>
<keyword evidence="3" id="KW-0479">Metal-binding</keyword>
<dbReference type="SFLD" id="SFLDS00003">
    <property type="entry name" value="Haloacid_Dehalogenase"/>
    <property type="match status" value="1"/>
</dbReference>
<organism evidence="6 7">
    <name type="scientific">Rhodovulum sulfidophilum</name>
    <name type="common">Rhodobacter sulfidophilus</name>
    <dbReference type="NCBI Taxonomy" id="35806"/>
    <lineage>
        <taxon>Bacteria</taxon>
        <taxon>Pseudomonadati</taxon>
        <taxon>Pseudomonadota</taxon>
        <taxon>Alphaproteobacteria</taxon>
        <taxon>Rhodobacterales</taxon>
        <taxon>Paracoccaceae</taxon>
        <taxon>Rhodovulum</taxon>
    </lineage>
</organism>
<dbReference type="PANTHER" id="PTHR46193">
    <property type="entry name" value="6-PHOSPHOGLUCONATE PHOSPHATASE"/>
    <property type="match status" value="1"/>
</dbReference>
<evidence type="ECO:0000256" key="3">
    <source>
        <dbReference type="ARBA" id="ARBA00022723"/>
    </source>
</evidence>
<dbReference type="Pfam" id="PF13419">
    <property type="entry name" value="HAD_2"/>
    <property type="match status" value="1"/>
</dbReference>
<dbReference type="InterPro" id="IPR041492">
    <property type="entry name" value="HAD_2"/>
</dbReference>
<evidence type="ECO:0000256" key="4">
    <source>
        <dbReference type="ARBA" id="ARBA00022842"/>
    </source>
</evidence>
<dbReference type="SUPFAM" id="SSF56784">
    <property type="entry name" value="HAD-like"/>
    <property type="match status" value="1"/>
</dbReference>
<dbReference type="AlphaFoldDB" id="A0A2W5QIG1"/>
<dbReference type="InterPro" id="IPR006439">
    <property type="entry name" value="HAD-SF_hydro_IA"/>
</dbReference>
<proteinExistence type="inferred from homology"/>
<evidence type="ECO:0000256" key="5">
    <source>
        <dbReference type="ARBA" id="ARBA00023277"/>
    </source>
</evidence>
<dbReference type="Proteomes" id="UP000249185">
    <property type="component" value="Unassembled WGS sequence"/>
</dbReference>
<reference evidence="6 7" key="1">
    <citation type="submission" date="2017-08" db="EMBL/GenBank/DDBJ databases">
        <title>Infants hospitalized years apart are colonized by the same room-sourced microbial strains.</title>
        <authorList>
            <person name="Brooks B."/>
            <person name="Olm M.R."/>
            <person name="Firek B.A."/>
            <person name="Baker R."/>
            <person name="Thomas B.C."/>
            <person name="Morowitz M.J."/>
            <person name="Banfield J.F."/>
        </authorList>
    </citation>
    <scope>NUCLEOTIDE SEQUENCE [LARGE SCALE GENOMIC DNA]</scope>
    <source>
        <strain evidence="6">S2_005_002_R2_34</strain>
    </source>
</reference>
<keyword evidence="5" id="KW-0119">Carbohydrate metabolism</keyword>
<dbReference type="NCBIfam" id="TIGR01509">
    <property type="entry name" value="HAD-SF-IA-v3"/>
    <property type="match status" value="1"/>
</dbReference>
<evidence type="ECO:0000313" key="6">
    <source>
        <dbReference type="EMBL" id="PZQ51310.1"/>
    </source>
</evidence>
<evidence type="ECO:0000256" key="2">
    <source>
        <dbReference type="ARBA" id="ARBA00006171"/>
    </source>
</evidence>
<dbReference type="PRINTS" id="PR00413">
    <property type="entry name" value="HADHALOGNASE"/>
</dbReference>
<dbReference type="PANTHER" id="PTHR46193:SF18">
    <property type="entry name" value="HEXITOL PHOSPHATASE B"/>
    <property type="match status" value="1"/>
</dbReference>
<dbReference type="GO" id="GO:0046872">
    <property type="term" value="F:metal ion binding"/>
    <property type="evidence" value="ECO:0007669"/>
    <property type="project" value="UniProtKB-KW"/>
</dbReference>
<gene>
    <name evidence="6" type="ORF">DI556_03835</name>
</gene>
<comment type="caution">
    <text evidence="6">The sequence shown here is derived from an EMBL/GenBank/DDBJ whole genome shotgun (WGS) entry which is preliminary data.</text>
</comment>
<comment type="similarity">
    <text evidence="2">Belongs to the HAD-like hydrolase superfamily. CbbY/CbbZ/Gph/YieH family.</text>
</comment>
<keyword evidence="4" id="KW-0460">Magnesium</keyword>
<dbReference type="InterPro" id="IPR051600">
    <property type="entry name" value="Beta-PGM-like"/>
</dbReference>
<dbReference type="Gene3D" id="1.10.150.240">
    <property type="entry name" value="Putative phosphatase, domain 2"/>
    <property type="match status" value="1"/>
</dbReference>
<evidence type="ECO:0000256" key="1">
    <source>
        <dbReference type="ARBA" id="ARBA00001946"/>
    </source>
</evidence>
<dbReference type="Gene3D" id="3.40.50.1000">
    <property type="entry name" value="HAD superfamily/HAD-like"/>
    <property type="match status" value="1"/>
</dbReference>
<dbReference type="InterPro" id="IPR023214">
    <property type="entry name" value="HAD_sf"/>
</dbReference>
<dbReference type="InterPro" id="IPR023198">
    <property type="entry name" value="PGP-like_dom2"/>
</dbReference>
<comment type="cofactor">
    <cofactor evidence="1">
        <name>Mg(2+)</name>
        <dbReference type="ChEBI" id="CHEBI:18420"/>
    </cofactor>
</comment>